<feature type="transmembrane region" description="Helical" evidence="6">
    <location>
        <begin position="12"/>
        <end position="34"/>
    </location>
</feature>
<reference evidence="8 9" key="1">
    <citation type="submission" date="2019-07" db="EMBL/GenBank/DDBJ databases">
        <title>Draft genome assembly of a fouling barnacle, Amphibalanus amphitrite (Darwin, 1854): The first reference genome for Thecostraca.</title>
        <authorList>
            <person name="Kim W."/>
        </authorList>
    </citation>
    <scope>NUCLEOTIDE SEQUENCE [LARGE SCALE GENOMIC DNA]</scope>
    <source>
        <strain evidence="8">SNU_AA5</strain>
        <tissue evidence="8">Soma without cirri and trophi</tissue>
    </source>
</reference>
<dbReference type="GO" id="GO:0005789">
    <property type="term" value="C:endoplasmic reticulum membrane"/>
    <property type="evidence" value="ECO:0007669"/>
    <property type="project" value="TreeGrafter"/>
</dbReference>
<feature type="transmembrane region" description="Helical" evidence="6">
    <location>
        <begin position="219"/>
        <end position="241"/>
    </location>
</feature>
<evidence type="ECO:0000256" key="3">
    <source>
        <dbReference type="ARBA" id="ARBA00022989"/>
    </source>
</evidence>
<keyword evidence="3 6" id="KW-1133">Transmembrane helix</keyword>
<organism evidence="8 9">
    <name type="scientific">Amphibalanus amphitrite</name>
    <name type="common">Striped barnacle</name>
    <name type="synonym">Balanus amphitrite</name>
    <dbReference type="NCBI Taxonomy" id="1232801"/>
    <lineage>
        <taxon>Eukaryota</taxon>
        <taxon>Metazoa</taxon>
        <taxon>Ecdysozoa</taxon>
        <taxon>Arthropoda</taxon>
        <taxon>Crustacea</taxon>
        <taxon>Multicrustacea</taxon>
        <taxon>Cirripedia</taxon>
        <taxon>Thoracica</taxon>
        <taxon>Thoracicalcarea</taxon>
        <taxon>Balanomorpha</taxon>
        <taxon>Balanoidea</taxon>
        <taxon>Balanidae</taxon>
        <taxon>Amphibalaninae</taxon>
        <taxon>Amphibalanus</taxon>
    </lineage>
</organism>
<dbReference type="InterPro" id="IPR032816">
    <property type="entry name" value="VTT_dom"/>
</dbReference>
<dbReference type="PANTHER" id="PTHR43220">
    <property type="match status" value="1"/>
</dbReference>
<feature type="transmembrane region" description="Helical" evidence="6">
    <location>
        <begin position="156"/>
        <end position="174"/>
    </location>
</feature>
<dbReference type="PANTHER" id="PTHR43220:SF18">
    <property type="entry name" value="TRANSMEMBRANE PROTEIN 41B"/>
    <property type="match status" value="1"/>
</dbReference>
<dbReference type="OrthoDB" id="3364966at2759"/>
<dbReference type="AlphaFoldDB" id="A0A6A4VY04"/>
<dbReference type="InterPro" id="IPR045014">
    <property type="entry name" value="TM41A/B"/>
</dbReference>
<evidence type="ECO:0000313" key="8">
    <source>
        <dbReference type="EMBL" id="KAF0299756.1"/>
    </source>
</evidence>
<gene>
    <name evidence="8" type="primary">tmem41b_1</name>
    <name evidence="8" type="ORF">FJT64_027590</name>
</gene>
<sequence>MHHQAASSTRQSFIVLGGIFVTSLLCLAYVYTIFPEMTEEEKQDFKLPRDIEDAKRLGKVLSIYKEQYYFEVMTGIFITYIFLQTFAIPGSIFLSILTGFLFPFWAALVLVCFCSATGASFCYLLSYMAGRKIVHKYFPEKAKEWALKVANQKDNLLNYIIFLRITPFLPNWFINITSPVIEVPLTPFFIGTFIGVAPPSFVAIQGGTTLQQLTSSSDAVSWSSVVWLAVFACLSLVPILFKQKLKQRFD</sequence>
<keyword evidence="9" id="KW-1185">Reference proteome</keyword>
<keyword evidence="2 6" id="KW-0812">Transmembrane</keyword>
<protein>
    <submittedName>
        <fullName evidence="8">Transmembrane protein 41B</fullName>
    </submittedName>
</protein>
<feature type="transmembrane region" description="Helical" evidence="6">
    <location>
        <begin position="68"/>
        <end position="96"/>
    </location>
</feature>
<feature type="domain" description="VTT" evidence="7">
    <location>
        <begin position="88"/>
        <end position="207"/>
    </location>
</feature>
<evidence type="ECO:0000256" key="6">
    <source>
        <dbReference type="SAM" id="Phobius"/>
    </source>
</evidence>
<evidence type="ECO:0000259" key="7">
    <source>
        <dbReference type="Pfam" id="PF09335"/>
    </source>
</evidence>
<evidence type="ECO:0000256" key="5">
    <source>
        <dbReference type="ARBA" id="ARBA00025797"/>
    </source>
</evidence>
<dbReference type="Pfam" id="PF09335">
    <property type="entry name" value="VTT_dom"/>
    <property type="match status" value="1"/>
</dbReference>
<dbReference type="Proteomes" id="UP000440578">
    <property type="component" value="Unassembled WGS sequence"/>
</dbReference>
<dbReference type="EMBL" id="VIIS01001334">
    <property type="protein sequence ID" value="KAF0299756.1"/>
    <property type="molecule type" value="Genomic_DNA"/>
</dbReference>
<evidence type="ECO:0000256" key="1">
    <source>
        <dbReference type="ARBA" id="ARBA00004141"/>
    </source>
</evidence>
<dbReference type="GO" id="GO:0000045">
    <property type="term" value="P:autophagosome assembly"/>
    <property type="evidence" value="ECO:0007669"/>
    <property type="project" value="TreeGrafter"/>
</dbReference>
<feature type="transmembrane region" description="Helical" evidence="6">
    <location>
        <begin position="102"/>
        <end position="126"/>
    </location>
</feature>
<comment type="caution">
    <text evidence="8">The sequence shown here is derived from an EMBL/GenBank/DDBJ whole genome shotgun (WGS) entry which is preliminary data.</text>
</comment>
<comment type="similarity">
    <text evidence="5">Belongs to the TMEM41 family.</text>
</comment>
<evidence type="ECO:0000313" key="9">
    <source>
        <dbReference type="Proteomes" id="UP000440578"/>
    </source>
</evidence>
<proteinExistence type="inferred from homology"/>
<accession>A0A6A4VY04</accession>
<evidence type="ECO:0000256" key="2">
    <source>
        <dbReference type="ARBA" id="ARBA00022692"/>
    </source>
</evidence>
<name>A0A6A4VY04_AMPAM</name>
<comment type="subcellular location">
    <subcellularLocation>
        <location evidence="1">Membrane</location>
        <topology evidence="1">Multi-pass membrane protein</topology>
    </subcellularLocation>
</comment>
<keyword evidence="4 6" id="KW-0472">Membrane</keyword>
<evidence type="ECO:0000256" key="4">
    <source>
        <dbReference type="ARBA" id="ARBA00023136"/>
    </source>
</evidence>